<keyword evidence="6 10" id="KW-0238">DNA-binding</keyword>
<dbReference type="CDD" id="cd17574">
    <property type="entry name" value="REC_OmpR"/>
    <property type="match status" value="1"/>
</dbReference>
<evidence type="ECO:0000256" key="10">
    <source>
        <dbReference type="PROSITE-ProRule" id="PRU01091"/>
    </source>
</evidence>
<dbReference type="Gene3D" id="1.10.10.10">
    <property type="entry name" value="Winged helix-like DNA-binding domain superfamily/Winged helix DNA-binding domain"/>
    <property type="match status" value="1"/>
</dbReference>
<proteinExistence type="predicted"/>
<evidence type="ECO:0000256" key="5">
    <source>
        <dbReference type="ARBA" id="ARBA00023015"/>
    </source>
</evidence>
<evidence type="ECO:0000256" key="6">
    <source>
        <dbReference type="ARBA" id="ARBA00023125"/>
    </source>
</evidence>
<sequence length="227" mass="26057">MQTILIVDDEQPMRQLIDLMLQHNGYRTCLAANSEEAMGFLQMEHIDLVLLDVMMPGRSGFEWLEEVRIFSTVPIIFLTALDASEDKVKGLRLGADDYIVKPFSEEELIARIEAVMRRTAGTMPEPTYYVSGCIKIDETARKVFVHDKAIDVTFKEFELLMLFVQHPNKAYSREQLLELLWDVHYVGGLRTVDTHIKTLRLKLGNVSKEASEAIQTVWGVGYRYEVQ</sequence>
<dbReference type="InterPro" id="IPR001789">
    <property type="entry name" value="Sig_transdc_resp-reg_receiver"/>
</dbReference>
<dbReference type="Pfam" id="PF00486">
    <property type="entry name" value="Trans_reg_C"/>
    <property type="match status" value="1"/>
</dbReference>
<keyword evidence="2" id="KW-0963">Cytoplasm</keyword>
<keyword evidence="4" id="KW-0902">Two-component regulatory system</keyword>
<dbReference type="GO" id="GO:0032993">
    <property type="term" value="C:protein-DNA complex"/>
    <property type="evidence" value="ECO:0007669"/>
    <property type="project" value="TreeGrafter"/>
</dbReference>
<dbReference type="SUPFAM" id="SSF52172">
    <property type="entry name" value="CheY-like"/>
    <property type="match status" value="1"/>
</dbReference>
<gene>
    <name evidence="13" type="ORF">A6M13_03970</name>
</gene>
<evidence type="ECO:0000256" key="1">
    <source>
        <dbReference type="ARBA" id="ARBA00004496"/>
    </source>
</evidence>
<dbReference type="FunFam" id="3.40.50.2300:FF:000001">
    <property type="entry name" value="DNA-binding response regulator PhoB"/>
    <property type="match status" value="1"/>
</dbReference>
<dbReference type="OrthoDB" id="9790442at2"/>
<dbReference type="SMART" id="SM00448">
    <property type="entry name" value="REC"/>
    <property type="match status" value="1"/>
</dbReference>
<feature type="modified residue" description="4-aspartylphosphate" evidence="9">
    <location>
        <position position="52"/>
    </location>
</feature>
<dbReference type="PROSITE" id="PS51755">
    <property type="entry name" value="OMPR_PHOB"/>
    <property type="match status" value="1"/>
</dbReference>
<dbReference type="Proteomes" id="UP000093199">
    <property type="component" value="Unassembled WGS sequence"/>
</dbReference>
<evidence type="ECO:0000256" key="8">
    <source>
        <dbReference type="ARBA" id="ARBA00023163"/>
    </source>
</evidence>
<dbReference type="GO" id="GO:0006355">
    <property type="term" value="P:regulation of DNA-templated transcription"/>
    <property type="evidence" value="ECO:0007669"/>
    <property type="project" value="InterPro"/>
</dbReference>
<accession>A0A1C0YC71</accession>
<dbReference type="SMART" id="SM00862">
    <property type="entry name" value="Trans_reg_C"/>
    <property type="match status" value="1"/>
</dbReference>
<dbReference type="EMBL" id="MASJ01000023">
    <property type="protein sequence ID" value="OCS84744.1"/>
    <property type="molecule type" value="Genomic_DNA"/>
</dbReference>
<evidence type="ECO:0000256" key="7">
    <source>
        <dbReference type="ARBA" id="ARBA00023159"/>
    </source>
</evidence>
<dbReference type="InterPro" id="IPR036388">
    <property type="entry name" value="WH-like_DNA-bd_sf"/>
</dbReference>
<evidence type="ECO:0000313" key="13">
    <source>
        <dbReference type="EMBL" id="OCS84744.1"/>
    </source>
</evidence>
<dbReference type="RefSeq" id="WP_066546119.1">
    <property type="nucleotide sequence ID" value="NZ_MASJ01000023.1"/>
</dbReference>
<dbReference type="PROSITE" id="PS50110">
    <property type="entry name" value="RESPONSE_REGULATORY"/>
    <property type="match status" value="1"/>
</dbReference>
<protein>
    <submittedName>
        <fullName evidence="13">DNA-binding response regulator</fullName>
    </submittedName>
</protein>
<dbReference type="GO" id="GO:0005829">
    <property type="term" value="C:cytosol"/>
    <property type="evidence" value="ECO:0007669"/>
    <property type="project" value="TreeGrafter"/>
</dbReference>
<evidence type="ECO:0000256" key="9">
    <source>
        <dbReference type="PROSITE-ProRule" id="PRU00169"/>
    </source>
</evidence>
<organism evidence="13 14">
    <name type="scientific">Caryophanon tenue</name>
    <dbReference type="NCBI Taxonomy" id="33978"/>
    <lineage>
        <taxon>Bacteria</taxon>
        <taxon>Bacillati</taxon>
        <taxon>Bacillota</taxon>
        <taxon>Bacilli</taxon>
        <taxon>Bacillales</taxon>
        <taxon>Caryophanaceae</taxon>
        <taxon>Caryophanon</taxon>
    </lineage>
</organism>
<keyword evidence="7" id="KW-0010">Activator</keyword>
<comment type="subcellular location">
    <subcellularLocation>
        <location evidence="1">Cytoplasm</location>
    </subcellularLocation>
</comment>
<evidence type="ECO:0000313" key="14">
    <source>
        <dbReference type="Proteomes" id="UP000093199"/>
    </source>
</evidence>
<evidence type="ECO:0000256" key="3">
    <source>
        <dbReference type="ARBA" id="ARBA00022553"/>
    </source>
</evidence>
<comment type="caution">
    <text evidence="13">The sequence shown here is derived from an EMBL/GenBank/DDBJ whole genome shotgun (WGS) entry which is preliminary data.</text>
</comment>
<dbReference type="InterPro" id="IPR011006">
    <property type="entry name" value="CheY-like_superfamily"/>
</dbReference>
<dbReference type="PANTHER" id="PTHR48111">
    <property type="entry name" value="REGULATOR OF RPOS"/>
    <property type="match status" value="1"/>
</dbReference>
<dbReference type="PANTHER" id="PTHR48111:SF44">
    <property type="entry name" value="TRANSCRIPTIONAL REGULATORY PROTEIN RESD"/>
    <property type="match status" value="1"/>
</dbReference>
<dbReference type="InterPro" id="IPR039420">
    <property type="entry name" value="WalR-like"/>
</dbReference>
<dbReference type="STRING" id="33978.A6M13_03970"/>
<dbReference type="InterPro" id="IPR001867">
    <property type="entry name" value="OmpR/PhoB-type_DNA-bd"/>
</dbReference>
<keyword evidence="14" id="KW-1185">Reference proteome</keyword>
<dbReference type="Gene3D" id="6.10.250.690">
    <property type="match status" value="1"/>
</dbReference>
<feature type="domain" description="OmpR/PhoB-type" evidence="12">
    <location>
        <begin position="125"/>
        <end position="226"/>
    </location>
</feature>
<name>A0A1C0YC71_9BACL</name>
<dbReference type="Pfam" id="PF00072">
    <property type="entry name" value="Response_reg"/>
    <property type="match status" value="1"/>
</dbReference>
<evidence type="ECO:0000259" key="11">
    <source>
        <dbReference type="PROSITE" id="PS50110"/>
    </source>
</evidence>
<dbReference type="AlphaFoldDB" id="A0A1C0YC71"/>
<reference evidence="13 14" key="1">
    <citation type="submission" date="2016-07" db="EMBL/GenBank/DDBJ databases">
        <title>Caryophanon tenue genome sequencing.</title>
        <authorList>
            <person name="Verma A."/>
            <person name="Pal Y."/>
            <person name="Krishnamurthi S."/>
        </authorList>
    </citation>
    <scope>NUCLEOTIDE SEQUENCE [LARGE SCALE GENOMIC DNA]</scope>
    <source>
        <strain evidence="13 14">DSM 14152</strain>
    </source>
</reference>
<keyword evidence="8" id="KW-0804">Transcription</keyword>
<evidence type="ECO:0000259" key="12">
    <source>
        <dbReference type="PROSITE" id="PS51755"/>
    </source>
</evidence>
<evidence type="ECO:0000256" key="2">
    <source>
        <dbReference type="ARBA" id="ARBA00022490"/>
    </source>
</evidence>
<keyword evidence="5" id="KW-0805">Transcription regulation</keyword>
<dbReference type="CDD" id="cd00383">
    <property type="entry name" value="trans_reg_C"/>
    <property type="match status" value="1"/>
</dbReference>
<keyword evidence="3 9" id="KW-0597">Phosphoprotein</keyword>
<feature type="DNA-binding region" description="OmpR/PhoB-type" evidence="10">
    <location>
        <begin position="125"/>
        <end position="226"/>
    </location>
</feature>
<dbReference type="GO" id="GO:0000156">
    <property type="term" value="F:phosphorelay response regulator activity"/>
    <property type="evidence" value="ECO:0007669"/>
    <property type="project" value="TreeGrafter"/>
</dbReference>
<evidence type="ECO:0000256" key="4">
    <source>
        <dbReference type="ARBA" id="ARBA00023012"/>
    </source>
</evidence>
<dbReference type="FunFam" id="1.10.10.10:FF:000018">
    <property type="entry name" value="DNA-binding response regulator ResD"/>
    <property type="match status" value="1"/>
</dbReference>
<feature type="domain" description="Response regulatory" evidence="11">
    <location>
        <begin position="3"/>
        <end position="116"/>
    </location>
</feature>
<dbReference type="Gene3D" id="3.40.50.2300">
    <property type="match status" value="1"/>
</dbReference>
<dbReference type="GO" id="GO:0000976">
    <property type="term" value="F:transcription cis-regulatory region binding"/>
    <property type="evidence" value="ECO:0007669"/>
    <property type="project" value="TreeGrafter"/>
</dbReference>